<evidence type="ECO:0000256" key="1">
    <source>
        <dbReference type="SAM" id="MobiDB-lite"/>
    </source>
</evidence>
<dbReference type="AlphaFoldDB" id="A0AAV6V7S0"/>
<dbReference type="Proteomes" id="UP000827092">
    <property type="component" value="Unassembled WGS sequence"/>
</dbReference>
<name>A0AAV6V7S0_9ARAC</name>
<feature type="compositionally biased region" description="Basic and acidic residues" evidence="1">
    <location>
        <begin position="63"/>
        <end position="80"/>
    </location>
</feature>
<protein>
    <submittedName>
        <fullName evidence="2">Uncharacterized protein</fullName>
    </submittedName>
</protein>
<feature type="compositionally biased region" description="Basic and acidic residues" evidence="1">
    <location>
        <begin position="44"/>
        <end position="54"/>
    </location>
</feature>
<evidence type="ECO:0000313" key="2">
    <source>
        <dbReference type="EMBL" id="KAG8192113.1"/>
    </source>
</evidence>
<keyword evidence="3" id="KW-1185">Reference proteome</keyword>
<feature type="region of interest" description="Disordered" evidence="1">
    <location>
        <begin position="1"/>
        <end position="90"/>
    </location>
</feature>
<reference evidence="2 3" key="1">
    <citation type="journal article" date="2022" name="Nat. Ecol. Evol.">
        <title>A masculinizing supergene underlies an exaggerated male reproductive morph in a spider.</title>
        <authorList>
            <person name="Hendrickx F."/>
            <person name="De Corte Z."/>
            <person name="Sonet G."/>
            <person name="Van Belleghem S.M."/>
            <person name="Kostlbacher S."/>
            <person name="Vangestel C."/>
        </authorList>
    </citation>
    <scope>NUCLEOTIDE SEQUENCE [LARGE SCALE GENOMIC DNA]</scope>
    <source>
        <strain evidence="2">W744_W776</strain>
    </source>
</reference>
<feature type="compositionally biased region" description="Basic and acidic residues" evidence="1">
    <location>
        <begin position="10"/>
        <end position="27"/>
    </location>
</feature>
<feature type="compositionally biased region" description="Polar residues" evidence="1">
    <location>
        <begin position="28"/>
        <end position="43"/>
    </location>
</feature>
<sequence length="109" mass="12185">MKVSVTQRPYRKESAGKRIENEERKSTCDQSRNAEQSTDSHQNSSKEEKGRKSNEGVSATASKNKEPAGKGIENEEKESTIDQSRNAKNQLIIIKTTAKTKMDANLMKV</sequence>
<dbReference type="EMBL" id="JAFNEN010000144">
    <property type="protein sequence ID" value="KAG8192113.1"/>
    <property type="molecule type" value="Genomic_DNA"/>
</dbReference>
<comment type="caution">
    <text evidence="2">The sequence shown here is derived from an EMBL/GenBank/DDBJ whole genome shotgun (WGS) entry which is preliminary data.</text>
</comment>
<proteinExistence type="predicted"/>
<organism evidence="2 3">
    <name type="scientific">Oedothorax gibbosus</name>
    <dbReference type="NCBI Taxonomy" id="931172"/>
    <lineage>
        <taxon>Eukaryota</taxon>
        <taxon>Metazoa</taxon>
        <taxon>Ecdysozoa</taxon>
        <taxon>Arthropoda</taxon>
        <taxon>Chelicerata</taxon>
        <taxon>Arachnida</taxon>
        <taxon>Araneae</taxon>
        <taxon>Araneomorphae</taxon>
        <taxon>Entelegynae</taxon>
        <taxon>Araneoidea</taxon>
        <taxon>Linyphiidae</taxon>
        <taxon>Erigoninae</taxon>
        <taxon>Oedothorax</taxon>
    </lineage>
</organism>
<accession>A0AAV6V7S0</accession>
<evidence type="ECO:0000313" key="3">
    <source>
        <dbReference type="Proteomes" id="UP000827092"/>
    </source>
</evidence>
<gene>
    <name evidence="2" type="ORF">JTE90_027760</name>
</gene>